<organism evidence="3 4">
    <name type="scientific">Macrophomina phaseolina (strain MS6)</name>
    <name type="common">Charcoal rot fungus</name>
    <dbReference type="NCBI Taxonomy" id="1126212"/>
    <lineage>
        <taxon>Eukaryota</taxon>
        <taxon>Fungi</taxon>
        <taxon>Dikarya</taxon>
        <taxon>Ascomycota</taxon>
        <taxon>Pezizomycotina</taxon>
        <taxon>Dothideomycetes</taxon>
        <taxon>Dothideomycetes incertae sedis</taxon>
        <taxon>Botryosphaeriales</taxon>
        <taxon>Botryosphaeriaceae</taxon>
        <taxon>Macrophomina</taxon>
    </lineage>
</organism>
<dbReference type="InParanoid" id="K2T046"/>
<feature type="domain" description="T6SS Phospholipase effector Tle1-like catalytic" evidence="2">
    <location>
        <begin position="7"/>
        <end position="266"/>
    </location>
</feature>
<sequence>MRTPTRRRVVACVDGTWYNADGQEGKSQGNNSNVFRIFASIKQGKFEVEGRKIEQVAEYFHGIGVKKKSLDKFNDGISGEGCKELIEQVYQFICSKVRTPEDEVWLYGFSRGAYVVRAVSGLLHHISALSNTPEAEFSALYKEGLGFMSSKQRKDVKARGELYRYLSKNTRSSPVIQFLGAFDTVKRATDSVQHDLSFNESIKHVRHCLALNEDRYHFLPELYETTSMQLSDDRSLVQAWFAGAHADMGGGAGDDGLALYPLQWMLLESQKCGLVLEHKPKKHYRDLIQNPLKLAFPDEPSSEGASEDLTWRFGYSNGIKVEMRDLRISHNHGNLQKWPANKLKKRISDERAPCGARVSATHMVRINPGFRTSYLRSGDRRPFENGLLRGLCKEAPWGTIVHPSVYFLLETYPRLGIKKALKDLEADLQKFRDESMISAGPSPWVRIREFTADTQSCRILICGNTGVGKSTLLNRVFGIELTEEHDGQRGRHNIDEAFEYDRHPGIIIHDSEGFQSGNKKEVAAFESFIKKRSHSAPPEERLHAIWICVETNTPRPVQTAMETVIKLISDHASNIPVFIVGTKKDEYLRLQEGVERQHIQALDDGQAIDPAVHAELAHLLELRQKHFEDRYKAECTGFIEETMRFAFVSKDDQQSIRNLMHQTIERIADDSVYMSMVAAQSCDIEPKIELAIDETVRLLRHAIRSVYATSIPVIFAPTVIGPTVSRILCNNIIRCFGFPKITAEYVDDIMSKVVWANLAKFLAQSVGQEVTVWGGITALTLATVTGGLAIVPGTPLLEAPPAARMVVKCACDLILILDRAFSFGGKFVTKDQIRQASNDYKLGARRDTPEFPSSIRGAVHREIEALIPLVSLKNASMLTKNYISRVRNGMEDIIRRNKFRNAEMITPMDSVSDSDISSLRSSNEPEEIRVMFPESCNAGGGSCGNMYEKV</sequence>
<reference evidence="3 4" key="1">
    <citation type="journal article" date="2012" name="BMC Genomics">
        <title>Tools to kill: Genome of one of the most destructive plant pathogenic fungi Macrophomina phaseolina.</title>
        <authorList>
            <person name="Islam M.S."/>
            <person name="Haque M.S."/>
            <person name="Islam M.M."/>
            <person name="Emdad E.M."/>
            <person name="Halim A."/>
            <person name="Hossen Q.M.M."/>
            <person name="Hossain M.Z."/>
            <person name="Ahmed B."/>
            <person name="Rahim S."/>
            <person name="Rahman M.S."/>
            <person name="Alam M.M."/>
            <person name="Hou S."/>
            <person name="Wan X."/>
            <person name="Saito J.A."/>
            <person name="Alam M."/>
        </authorList>
    </citation>
    <scope>NUCLEOTIDE SEQUENCE [LARGE SCALE GENOMIC DNA]</scope>
    <source>
        <strain evidence="3 4">MS6</strain>
    </source>
</reference>
<dbReference type="STRING" id="1126212.K2T046"/>
<evidence type="ECO:0000313" key="4">
    <source>
        <dbReference type="Proteomes" id="UP000007129"/>
    </source>
</evidence>
<evidence type="ECO:0000313" key="3">
    <source>
        <dbReference type="EMBL" id="EKG22285.1"/>
    </source>
</evidence>
<name>K2T046_MACPH</name>
<dbReference type="OrthoDB" id="59699at2759"/>
<dbReference type="Gene3D" id="3.40.50.300">
    <property type="entry name" value="P-loop containing nucleotide triphosphate hydrolases"/>
    <property type="match status" value="1"/>
</dbReference>
<dbReference type="PANTHER" id="PTHR33840">
    <property type="match status" value="1"/>
</dbReference>
<dbReference type="InterPro" id="IPR027417">
    <property type="entry name" value="P-loop_NTPase"/>
</dbReference>
<gene>
    <name evidence="3" type="ORF">MPH_00352</name>
</gene>
<evidence type="ECO:0000259" key="2">
    <source>
        <dbReference type="Pfam" id="PF09994"/>
    </source>
</evidence>
<dbReference type="VEuPathDB" id="FungiDB:MPH_00352"/>
<dbReference type="SUPFAM" id="SSF52540">
    <property type="entry name" value="P-loop containing nucleoside triphosphate hydrolases"/>
    <property type="match status" value="1"/>
</dbReference>
<dbReference type="HOGENOM" id="CLU_304609_0_0_1"/>
<dbReference type="eggNOG" id="ENOG502S8AV">
    <property type="taxonomic scope" value="Eukaryota"/>
</dbReference>
<proteinExistence type="predicted"/>
<dbReference type="Pfam" id="PF09994">
    <property type="entry name" value="T6SS_Tle1-like_cat"/>
    <property type="match status" value="1"/>
</dbReference>
<dbReference type="InterPro" id="IPR006073">
    <property type="entry name" value="GTP-bd"/>
</dbReference>
<dbReference type="Pfam" id="PF01926">
    <property type="entry name" value="MMR_HSR1"/>
    <property type="match status" value="1"/>
</dbReference>
<dbReference type="GO" id="GO:0005525">
    <property type="term" value="F:GTP binding"/>
    <property type="evidence" value="ECO:0007669"/>
    <property type="project" value="InterPro"/>
</dbReference>
<feature type="domain" description="G" evidence="1">
    <location>
        <begin position="458"/>
        <end position="582"/>
    </location>
</feature>
<accession>K2T046</accession>
<dbReference type="Proteomes" id="UP000007129">
    <property type="component" value="Unassembled WGS sequence"/>
</dbReference>
<protein>
    <submittedName>
        <fullName evidence="3">Ras GTPase</fullName>
    </submittedName>
</protein>
<dbReference type="InterPro" id="IPR018712">
    <property type="entry name" value="Tle1-like_cat"/>
</dbReference>
<dbReference type="EMBL" id="AHHD01000025">
    <property type="protein sequence ID" value="EKG22285.1"/>
    <property type="molecule type" value="Genomic_DNA"/>
</dbReference>
<evidence type="ECO:0000259" key="1">
    <source>
        <dbReference type="Pfam" id="PF01926"/>
    </source>
</evidence>
<dbReference type="AlphaFoldDB" id="K2T046"/>
<dbReference type="PANTHER" id="PTHR33840:SF1">
    <property type="entry name" value="TLE1 PHOSPHOLIPASE DOMAIN-CONTAINING PROTEIN"/>
    <property type="match status" value="1"/>
</dbReference>
<dbReference type="CDD" id="cd00882">
    <property type="entry name" value="Ras_like_GTPase"/>
    <property type="match status" value="1"/>
</dbReference>
<comment type="caution">
    <text evidence="3">The sequence shown here is derived from an EMBL/GenBank/DDBJ whole genome shotgun (WGS) entry which is preliminary data.</text>
</comment>